<feature type="region of interest" description="Disordered" evidence="1">
    <location>
        <begin position="72"/>
        <end position="117"/>
    </location>
</feature>
<evidence type="ECO:0000313" key="2">
    <source>
        <dbReference type="EMBL" id="KAF6435639.1"/>
    </source>
</evidence>
<dbReference type="EMBL" id="JACASE010000009">
    <property type="protein sequence ID" value="KAF6435639.1"/>
    <property type="molecule type" value="Genomic_DNA"/>
</dbReference>
<sequence>MPLTSLVITLPKEASEESRRQTSTTIAPGTIITSSTTRHGLGTGTAQPGLVPKVSLKSKLVKPNFYLFSTSPASTKKRASSKELEPPGQSPSTLSTPSHPRPKISAQHNSGTLAQPINSQDKTCFSCALKFRSPFASEAQHSNTSES</sequence>
<evidence type="ECO:0000313" key="3">
    <source>
        <dbReference type="Proteomes" id="UP000593571"/>
    </source>
</evidence>
<dbReference type="Proteomes" id="UP000593571">
    <property type="component" value="Unassembled WGS sequence"/>
</dbReference>
<accession>A0A7J8EKG1</accession>
<reference evidence="2 3" key="1">
    <citation type="journal article" date="2020" name="Nature">
        <title>Six reference-quality genomes reveal evolution of bat adaptations.</title>
        <authorList>
            <person name="Jebb D."/>
            <person name="Huang Z."/>
            <person name="Pippel M."/>
            <person name="Hughes G.M."/>
            <person name="Lavrichenko K."/>
            <person name="Devanna P."/>
            <person name="Winkler S."/>
            <person name="Jermiin L.S."/>
            <person name="Skirmuntt E.C."/>
            <person name="Katzourakis A."/>
            <person name="Burkitt-Gray L."/>
            <person name="Ray D.A."/>
            <person name="Sullivan K.A.M."/>
            <person name="Roscito J.G."/>
            <person name="Kirilenko B.M."/>
            <person name="Davalos L.M."/>
            <person name="Corthals A.P."/>
            <person name="Power M.L."/>
            <person name="Jones G."/>
            <person name="Ransome R.D."/>
            <person name="Dechmann D.K.N."/>
            <person name="Locatelli A.G."/>
            <person name="Puechmaille S.J."/>
            <person name="Fedrigo O."/>
            <person name="Jarvis E.D."/>
            <person name="Hiller M."/>
            <person name="Vernes S.C."/>
            <person name="Myers E.W."/>
            <person name="Teeling E.C."/>
        </authorList>
    </citation>
    <scope>NUCLEOTIDE SEQUENCE [LARGE SCALE GENOMIC DNA]</scope>
    <source>
        <strain evidence="2">MRouAeg1</strain>
        <tissue evidence="2">Muscle</tissue>
    </source>
</reference>
<name>A0A7J8EKG1_ROUAE</name>
<protein>
    <submittedName>
        <fullName evidence="2">Inter-alpha-trypsin inhibitor heavy chain family member 6</fullName>
    </submittedName>
</protein>
<gene>
    <name evidence="2" type="ORF">HJG63_006948</name>
</gene>
<comment type="caution">
    <text evidence="2">The sequence shown here is derived from an EMBL/GenBank/DDBJ whole genome shotgun (WGS) entry which is preliminary data.</text>
</comment>
<proteinExistence type="predicted"/>
<keyword evidence="3" id="KW-1185">Reference proteome</keyword>
<evidence type="ECO:0000256" key="1">
    <source>
        <dbReference type="SAM" id="MobiDB-lite"/>
    </source>
</evidence>
<dbReference type="AlphaFoldDB" id="A0A7J8EKG1"/>
<feature type="compositionally biased region" description="Polar residues" evidence="1">
    <location>
        <begin position="106"/>
        <end position="117"/>
    </location>
</feature>
<feature type="compositionally biased region" description="Polar residues" evidence="1">
    <location>
        <begin position="21"/>
        <end position="38"/>
    </location>
</feature>
<feature type="region of interest" description="Disordered" evidence="1">
    <location>
        <begin position="1"/>
        <end position="48"/>
    </location>
</feature>
<organism evidence="2 3">
    <name type="scientific">Rousettus aegyptiacus</name>
    <name type="common">Egyptian fruit bat</name>
    <name type="synonym">Pteropus aegyptiacus</name>
    <dbReference type="NCBI Taxonomy" id="9407"/>
    <lineage>
        <taxon>Eukaryota</taxon>
        <taxon>Metazoa</taxon>
        <taxon>Chordata</taxon>
        <taxon>Craniata</taxon>
        <taxon>Vertebrata</taxon>
        <taxon>Euteleostomi</taxon>
        <taxon>Mammalia</taxon>
        <taxon>Eutheria</taxon>
        <taxon>Laurasiatheria</taxon>
        <taxon>Chiroptera</taxon>
        <taxon>Yinpterochiroptera</taxon>
        <taxon>Pteropodoidea</taxon>
        <taxon>Pteropodidae</taxon>
        <taxon>Rousettinae</taxon>
        <taxon>Rousettus</taxon>
    </lineage>
</organism>